<dbReference type="OrthoDB" id="2739240at2"/>
<name>A0A540V0J7_9BACL</name>
<sequence length="187" mass="21084">MKNPYLYSYLPLLSILLYSLTFGIFAVSRAVELFQSIGLYAGLREFFTDMEIRVLLLFVIFLCFFMLFSALKLIGETIYETGMYFFSKDAEGKAVKAGRGGYAIFFIGGLVSTIAVQSLPMLLIIFALSLFCSFVYTIYKMSQYTSLPGMVGFIVFEVLFWAIFLAAVLFVCLKLYNGILASLPFVQ</sequence>
<accession>A0A540V0J7</accession>
<keyword evidence="3" id="KW-1185">Reference proteome</keyword>
<dbReference type="EMBL" id="VIGD01000013">
    <property type="protein sequence ID" value="TQE90248.1"/>
    <property type="molecule type" value="Genomic_DNA"/>
</dbReference>
<dbReference type="RefSeq" id="WP_141602703.1">
    <property type="nucleotide sequence ID" value="NZ_JARMSC010000017.1"/>
</dbReference>
<evidence type="ECO:0008006" key="4">
    <source>
        <dbReference type="Google" id="ProtNLM"/>
    </source>
</evidence>
<evidence type="ECO:0000313" key="2">
    <source>
        <dbReference type="EMBL" id="TQE90248.1"/>
    </source>
</evidence>
<dbReference type="InterPro" id="IPR035289">
    <property type="entry name" value="DUF5366"/>
</dbReference>
<organism evidence="2 3">
    <name type="scientific">Ureibacillus terrenus</name>
    <dbReference type="NCBI Taxonomy" id="118246"/>
    <lineage>
        <taxon>Bacteria</taxon>
        <taxon>Bacillati</taxon>
        <taxon>Bacillota</taxon>
        <taxon>Bacilli</taxon>
        <taxon>Bacillales</taxon>
        <taxon>Caryophanaceae</taxon>
        <taxon>Ureibacillus</taxon>
    </lineage>
</organism>
<keyword evidence="1" id="KW-0472">Membrane</keyword>
<dbReference type="Pfam" id="PF17328">
    <property type="entry name" value="DUF5366"/>
    <property type="match status" value="1"/>
</dbReference>
<evidence type="ECO:0000313" key="3">
    <source>
        <dbReference type="Proteomes" id="UP000315753"/>
    </source>
</evidence>
<feature type="transmembrane region" description="Helical" evidence="1">
    <location>
        <begin position="151"/>
        <end position="176"/>
    </location>
</feature>
<gene>
    <name evidence="2" type="ORF">FKZ59_10465</name>
</gene>
<keyword evidence="1" id="KW-0812">Transmembrane</keyword>
<dbReference type="Proteomes" id="UP000315753">
    <property type="component" value="Unassembled WGS sequence"/>
</dbReference>
<dbReference type="AlphaFoldDB" id="A0A540V0J7"/>
<reference evidence="2 3" key="1">
    <citation type="submission" date="2019-06" db="EMBL/GenBank/DDBJ databases">
        <title>Genome sequence of Ureibacillus terrenus.</title>
        <authorList>
            <person name="Maclea K.S."/>
            <person name="Simoes M."/>
        </authorList>
    </citation>
    <scope>NUCLEOTIDE SEQUENCE [LARGE SCALE GENOMIC DNA]</scope>
    <source>
        <strain evidence="2 3">ATCC BAA-384</strain>
    </source>
</reference>
<proteinExistence type="predicted"/>
<protein>
    <recommendedName>
        <fullName evidence="4">YufK family protein</fullName>
    </recommendedName>
</protein>
<feature type="transmembrane region" description="Helical" evidence="1">
    <location>
        <begin position="121"/>
        <end position="139"/>
    </location>
</feature>
<feature type="transmembrane region" description="Helical" evidence="1">
    <location>
        <begin position="54"/>
        <end position="75"/>
    </location>
</feature>
<feature type="transmembrane region" description="Helical" evidence="1">
    <location>
        <begin position="96"/>
        <end position="115"/>
    </location>
</feature>
<comment type="caution">
    <text evidence="2">The sequence shown here is derived from an EMBL/GenBank/DDBJ whole genome shotgun (WGS) entry which is preliminary data.</text>
</comment>
<evidence type="ECO:0000256" key="1">
    <source>
        <dbReference type="SAM" id="Phobius"/>
    </source>
</evidence>
<keyword evidence="1" id="KW-1133">Transmembrane helix</keyword>